<dbReference type="InterPro" id="IPR036390">
    <property type="entry name" value="WH_DNA-bd_sf"/>
</dbReference>
<dbReference type="Pfam" id="PF01047">
    <property type="entry name" value="MarR"/>
    <property type="match status" value="1"/>
</dbReference>
<dbReference type="InterPro" id="IPR023187">
    <property type="entry name" value="Tscrpt_reg_MarR-type_CS"/>
</dbReference>
<feature type="domain" description="HTH marR-type" evidence="4">
    <location>
        <begin position="1"/>
        <end position="133"/>
    </location>
</feature>
<name>A0ABV9KPD0_9RHOB</name>
<dbReference type="Proteomes" id="UP001595973">
    <property type="component" value="Unassembled WGS sequence"/>
</dbReference>
<evidence type="ECO:0000313" key="6">
    <source>
        <dbReference type="Proteomes" id="UP001595973"/>
    </source>
</evidence>
<evidence type="ECO:0000313" key="5">
    <source>
        <dbReference type="EMBL" id="MFC4671810.1"/>
    </source>
</evidence>
<keyword evidence="6" id="KW-1185">Reference proteome</keyword>
<dbReference type="SUPFAM" id="SSF46785">
    <property type="entry name" value="Winged helix' DNA-binding domain"/>
    <property type="match status" value="1"/>
</dbReference>
<dbReference type="PROSITE" id="PS01117">
    <property type="entry name" value="HTH_MARR_1"/>
    <property type="match status" value="1"/>
</dbReference>
<gene>
    <name evidence="5" type="ORF">ACFO5X_24885</name>
</gene>
<dbReference type="PANTHER" id="PTHR33164">
    <property type="entry name" value="TRANSCRIPTIONAL REGULATOR, MARR FAMILY"/>
    <property type="match status" value="1"/>
</dbReference>
<evidence type="ECO:0000256" key="3">
    <source>
        <dbReference type="ARBA" id="ARBA00023163"/>
    </source>
</evidence>
<keyword evidence="1" id="KW-0805">Transcription regulation</keyword>
<evidence type="ECO:0000256" key="1">
    <source>
        <dbReference type="ARBA" id="ARBA00023015"/>
    </source>
</evidence>
<dbReference type="InterPro" id="IPR000835">
    <property type="entry name" value="HTH_MarR-typ"/>
</dbReference>
<dbReference type="PANTHER" id="PTHR33164:SF64">
    <property type="entry name" value="TRANSCRIPTIONAL REGULATOR SLYA"/>
    <property type="match status" value="1"/>
</dbReference>
<dbReference type="SMART" id="SM00347">
    <property type="entry name" value="HTH_MARR"/>
    <property type="match status" value="1"/>
</dbReference>
<organism evidence="5 6">
    <name type="scientific">Seohaeicola nanhaiensis</name>
    <dbReference type="NCBI Taxonomy" id="1387282"/>
    <lineage>
        <taxon>Bacteria</taxon>
        <taxon>Pseudomonadati</taxon>
        <taxon>Pseudomonadota</taxon>
        <taxon>Alphaproteobacteria</taxon>
        <taxon>Rhodobacterales</taxon>
        <taxon>Roseobacteraceae</taxon>
        <taxon>Seohaeicola</taxon>
    </lineage>
</organism>
<accession>A0ABV9KPD0</accession>
<comment type="caution">
    <text evidence="5">The sequence shown here is derived from an EMBL/GenBank/DDBJ whole genome shotgun (WGS) entry which is preliminary data.</text>
</comment>
<proteinExistence type="predicted"/>
<dbReference type="EMBL" id="JBHSGI010000034">
    <property type="protein sequence ID" value="MFC4671810.1"/>
    <property type="molecule type" value="Genomic_DNA"/>
</dbReference>
<dbReference type="PROSITE" id="PS50995">
    <property type="entry name" value="HTH_MARR_2"/>
    <property type="match status" value="1"/>
</dbReference>
<keyword evidence="3" id="KW-0804">Transcription</keyword>
<reference evidence="6" key="1">
    <citation type="journal article" date="2019" name="Int. J. Syst. Evol. Microbiol.">
        <title>The Global Catalogue of Microorganisms (GCM) 10K type strain sequencing project: providing services to taxonomists for standard genome sequencing and annotation.</title>
        <authorList>
            <consortium name="The Broad Institute Genomics Platform"/>
            <consortium name="The Broad Institute Genome Sequencing Center for Infectious Disease"/>
            <person name="Wu L."/>
            <person name="Ma J."/>
        </authorList>
    </citation>
    <scope>NUCLEOTIDE SEQUENCE [LARGE SCALE GENOMIC DNA]</scope>
    <source>
        <strain evidence="6">CGMCC 4.7283</strain>
    </source>
</reference>
<evidence type="ECO:0000259" key="4">
    <source>
        <dbReference type="PROSITE" id="PS50995"/>
    </source>
</evidence>
<dbReference type="Gene3D" id="1.10.10.10">
    <property type="entry name" value="Winged helix-like DNA-binding domain superfamily/Winged helix DNA-binding domain"/>
    <property type="match status" value="1"/>
</dbReference>
<protein>
    <submittedName>
        <fullName evidence="5">MarR family winged helix-turn-helix transcriptional regulator</fullName>
    </submittedName>
</protein>
<dbReference type="RefSeq" id="WP_380722722.1">
    <property type="nucleotide sequence ID" value="NZ_JBHSGI010000034.1"/>
</dbReference>
<dbReference type="PRINTS" id="PR00598">
    <property type="entry name" value="HTHMARR"/>
</dbReference>
<dbReference type="InterPro" id="IPR039422">
    <property type="entry name" value="MarR/SlyA-like"/>
</dbReference>
<keyword evidence="2" id="KW-0238">DNA-binding</keyword>
<evidence type="ECO:0000256" key="2">
    <source>
        <dbReference type="ARBA" id="ARBA00023125"/>
    </source>
</evidence>
<sequence>MQSLGLLLHDAARLMKSEFEKRAREHRLSLMQWRTLGALSRNDGMSQVALAARVEASQMTMSDIIDRLESEGLVRRESDPSDGRAKLVRITEAALPVVAEMHEIAATVYATALDGITPQDLDALTRALQQIVGNLETAASDKKDEVA</sequence>
<dbReference type="InterPro" id="IPR036388">
    <property type="entry name" value="WH-like_DNA-bd_sf"/>
</dbReference>